<comment type="caution">
    <text evidence="2">The sequence shown here is derived from an EMBL/GenBank/DDBJ whole genome shotgun (WGS) entry which is preliminary data.</text>
</comment>
<dbReference type="EMBL" id="QQBC01000003">
    <property type="protein sequence ID" value="RDI67486.1"/>
    <property type="molecule type" value="Genomic_DNA"/>
</dbReference>
<dbReference type="STRING" id="1210086.GCA_001613105_08005"/>
<evidence type="ECO:0000313" key="3">
    <source>
        <dbReference type="Proteomes" id="UP000254869"/>
    </source>
</evidence>
<gene>
    <name evidence="2" type="ORF">DFR76_103557</name>
</gene>
<protein>
    <recommendedName>
        <fullName evidence="1">DUF8175 domain-containing protein</fullName>
    </recommendedName>
</protein>
<evidence type="ECO:0000259" key="1">
    <source>
        <dbReference type="Pfam" id="PF26526"/>
    </source>
</evidence>
<sequence>MTPAETIAVAPSPRIRRAAVGVLGAAVLAAAGCGDGDSAQIDPAHPPTGVRWQSYQGVALPVTEQGPKHEDDGAATGFDRGPAGAAVAAITHAVRLAVAADNQWSSVLAKEVVPGPARDDWAVSRVQLSLTGPAAPEYAPRVLGYRITGYTQDRTTVDVYTQYSDGSRAVNHTTVEWFGQDWRLRLPDSGATARPVDSIDQLPSDIVTLEAPT</sequence>
<reference evidence="2 3" key="1">
    <citation type="submission" date="2018-07" db="EMBL/GenBank/DDBJ databases">
        <title>Genomic Encyclopedia of Type Strains, Phase IV (KMG-IV): sequencing the most valuable type-strain genomes for metagenomic binning, comparative biology and taxonomic classification.</title>
        <authorList>
            <person name="Goeker M."/>
        </authorList>
    </citation>
    <scope>NUCLEOTIDE SEQUENCE [LARGE SCALE GENOMIC DNA]</scope>
    <source>
        <strain evidence="2 3">DSM 44290</strain>
    </source>
</reference>
<dbReference type="AlphaFoldDB" id="A0A370I9S2"/>
<feature type="domain" description="DUF8175" evidence="1">
    <location>
        <begin position="30"/>
        <end position="200"/>
    </location>
</feature>
<dbReference type="Pfam" id="PF26526">
    <property type="entry name" value="DUF8175"/>
    <property type="match status" value="1"/>
</dbReference>
<accession>A0A370I9S2</accession>
<proteinExistence type="predicted"/>
<keyword evidence="3" id="KW-1185">Reference proteome</keyword>
<evidence type="ECO:0000313" key="2">
    <source>
        <dbReference type="EMBL" id="RDI67486.1"/>
    </source>
</evidence>
<dbReference type="RefSeq" id="WP_245997580.1">
    <property type="nucleotide sequence ID" value="NZ_QQBC01000003.1"/>
</dbReference>
<dbReference type="InterPro" id="IPR058488">
    <property type="entry name" value="DUF8175"/>
</dbReference>
<name>A0A370I9S2_9NOCA</name>
<dbReference type="Proteomes" id="UP000254869">
    <property type="component" value="Unassembled WGS sequence"/>
</dbReference>
<organism evidence="2 3">
    <name type="scientific">Nocardia pseudobrasiliensis</name>
    <dbReference type="NCBI Taxonomy" id="45979"/>
    <lineage>
        <taxon>Bacteria</taxon>
        <taxon>Bacillati</taxon>
        <taxon>Actinomycetota</taxon>
        <taxon>Actinomycetes</taxon>
        <taxon>Mycobacteriales</taxon>
        <taxon>Nocardiaceae</taxon>
        <taxon>Nocardia</taxon>
    </lineage>
</organism>